<dbReference type="CDD" id="cd06268">
    <property type="entry name" value="PBP1_ABC_transporter_LIVBP-like"/>
    <property type="match status" value="1"/>
</dbReference>
<evidence type="ECO:0000259" key="4">
    <source>
        <dbReference type="Pfam" id="PF13458"/>
    </source>
</evidence>
<sequence>MGAALAVFGLLTGSAAAQEVRAAVIRVDYPSLLPISRLDLPPEDLGHAGAMLATEDNRTTGQFMGQSYETETVAVPPEEVRAAFDRLVAEGHRIVVALARREELLALADAAPVGVLILNARATDEALRSEECRANVLHVAPSDGMMADALAQFLVWKQWDRWFLIHGSHPEDHALADAYRAAAAKFGARIVEEREFVDTGGARVADTGHVLVQRQIPVFTQDAATHEVVVAADASDVFAPYLPYQTWDAAPVAGSAGLRPLTWHPAHEAWGATQMQNRFEELAGRPMREEDYQAWLALRVVGEAVTRTQSADSVAIRDYALGPNFELAAFKGQPVTFRDWNGQLRQPILLGDGRITVSVSPQDGFLHEVSPLDTLGLDRPESRCTAFQGGQP</sequence>
<comment type="similarity">
    <text evidence="1">Belongs to the leucine-binding protein family.</text>
</comment>
<reference evidence="6" key="1">
    <citation type="journal article" date="2019" name="Int. J. Syst. Evol. Microbiol.">
        <title>The Global Catalogue of Microorganisms (GCM) 10K type strain sequencing project: providing services to taxonomists for standard genome sequencing and annotation.</title>
        <authorList>
            <consortium name="The Broad Institute Genomics Platform"/>
            <consortium name="The Broad Institute Genome Sequencing Center for Infectious Disease"/>
            <person name="Wu L."/>
            <person name="Ma J."/>
        </authorList>
    </citation>
    <scope>NUCLEOTIDE SEQUENCE [LARGE SCALE GENOMIC DNA]</scope>
    <source>
        <strain evidence="6">KACC 11588</strain>
    </source>
</reference>
<protein>
    <submittedName>
        <fullName evidence="5">ABC transporter substrate-binding protein</fullName>
    </submittedName>
</protein>
<proteinExistence type="inferred from homology"/>
<name>A0ABW0SH61_9RHOB</name>
<evidence type="ECO:0000313" key="6">
    <source>
        <dbReference type="Proteomes" id="UP001596056"/>
    </source>
</evidence>
<dbReference type="InterPro" id="IPR028081">
    <property type="entry name" value="Leu-bd"/>
</dbReference>
<dbReference type="InterPro" id="IPR028082">
    <property type="entry name" value="Peripla_BP_I"/>
</dbReference>
<evidence type="ECO:0000256" key="1">
    <source>
        <dbReference type="ARBA" id="ARBA00010062"/>
    </source>
</evidence>
<dbReference type="PANTHER" id="PTHR30483">
    <property type="entry name" value="LEUCINE-SPECIFIC-BINDING PROTEIN"/>
    <property type="match status" value="1"/>
</dbReference>
<keyword evidence="3" id="KW-0029">Amino-acid transport</keyword>
<dbReference type="Pfam" id="PF13458">
    <property type="entry name" value="Peripla_BP_6"/>
    <property type="match status" value="1"/>
</dbReference>
<dbReference type="InterPro" id="IPR022478">
    <property type="entry name" value="ABC_transptr_sub-bd_PQQ"/>
</dbReference>
<evidence type="ECO:0000256" key="2">
    <source>
        <dbReference type="ARBA" id="ARBA00022729"/>
    </source>
</evidence>
<feature type="domain" description="Leucine-binding protein" evidence="4">
    <location>
        <begin position="48"/>
        <end position="349"/>
    </location>
</feature>
<dbReference type="EMBL" id="JBHSNA010000040">
    <property type="protein sequence ID" value="MFC5568373.1"/>
    <property type="molecule type" value="Genomic_DNA"/>
</dbReference>
<keyword evidence="2" id="KW-0732">Signal</keyword>
<organism evidence="5 6">
    <name type="scientific">Rubellimicrobium aerolatum</name>
    <dbReference type="NCBI Taxonomy" id="490979"/>
    <lineage>
        <taxon>Bacteria</taxon>
        <taxon>Pseudomonadati</taxon>
        <taxon>Pseudomonadota</taxon>
        <taxon>Alphaproteobacteria</taxon>
        <taxon>Rhodobacterales</taxon>
        <taxon>Roseobacteraceae</taxon>
        <taxon>Rubellimicrobium</taxon>
    </lineage>
</organism>
<dbReference type="InterPro" id="IPR051010">
    <property type="entry name" value="BCAA_transport"/>
</dbReference>
<accession>A0ABW0SH61</accession>
<dbReference type="NCBIfam" id="TIGR03863">
    <property type="entry name" value="PQQ_ABC_bind"/>
    <property type="match status" value="1"/>
</dbReference>
<evidence type="ECO:0000313" key="5">
    <source>
        <dbReference type="EMBL" id="MFC5568373.1"/>
    </source>
</evidence>
<keyword evidence="6" id="KW-1185">Reference proteome</keyword>
<dbReference type="PANTHER" id="PTHR30483:SF6">
    <property type="entry name" value="PERIPLASMIC BINDING PROTEIN OF ABC TRANSPORTER FOR NATURAL AMINO ACIDS"/>
    <property type="match status" value="1"/>
</dbReference>
<keyword evidence="3" id="KW-0813">Transport</keyword>
<dbReference type="Gene3D" id="3.40.50.2300">
    <property type="match status" value="2"/>
</dbReference>
<dbReference type="Proteomes" id="UP001596056">
    <property type="component" value="Unassembled WGS sequence"/>
</dbReference>
<dbReference type="RefSeq" id="WP_209843540.1">
    <property type="nucleotide sequence ID" value="NZ_JAGGJP010000037.1"/>
</dbReference>
<evidence type="ECO:0000256" key="3">
    <source>
        <dbReference type="ARBA" id="ARBA00022970"/>
    </source>
</evidence>
<gene>
    <name evidence="5" type="ORF">ACFPOC_18395</name>
</gene>
<comment type="caution">
    <text evidence="5">The sequence shown here is derived from an EMBL/GenBank/DDBJ whole genome shotgun (WGS) entry which is preliminary data.</text>
</comment>
<dbReference type="SUPFAM" id="SSF53822">
    <property type="entry name" value="Periplasmic binding protein-like I"/>
    <property type="match status" value="1"/>
</dbReference>